<dbReference type="InterPro" id="IPR029047">
    <property type="entry name" value="HSP70_peptide-bd_sf"/>
</dbReference>
<sequence length="246" mass="27317">MGAYNSKAEAAGYTKTHSDDEESLKQNKEEAVITIDHEDLVYDKTPLSIGSACVYDELWVQIPRNTTIPTNKFEFFMATALDNQESMKLSFYQGERAKASDNKLLGTLEFKGIPPAPCGVAEITFCVDVDGKGNLNVSAEDKSTGRKETMSVPGVGVKGKLLTAEEVAEMARQGEKHESEDDEYVEKVNAMRAMKEYAIVIRENAAAGDYSRKTEDGFRDVVDKMLDEFKEKATEFGLEGDRKMHV</sequence>
<dbReference type="InterPro" id="IPR013126">
    <property type="entry name" value="Hsp_70_fam"/>
</dbReference>
<dbReference type="PANTHER" id="PTHR19375">
    <property type="entry name" value="HEAT SHOCK PROTEIN 70KDA"/>
    <property type="match status" value="1"/>
</dbReference>
<keyword evidence="1" id="KW-0547">Nucleotide-binding</keyword>
<evidence type="ECO:0008006" key="6">
    <source>
        <dbReference type="Google" id="ProtNLM"/>
    </source>
</evidence>
<dbReference type="GO" id="GO:0005524">
    <property type="term" value="F:ATP binding"/>
    <property type="evidence" value="ECO:0007669"/>
    <property type="project" value="UniProtKB-KW"/>
</dbReference>
<dbReference type="Proteomes" id="UP001497516">
    <property type="component" value="Chromosome 10"/>
</dbReference>
<organism evidence="4 5">
    <name type="scientific">Linum trigynum</name>
    <dbReference type="NCBI Taxonomy" id="586398"/>
    <lineage>
        <taxon>Eukaryota</taxon>
        <taxon>Viridiplantae</taxon>
        <taxon>Streptophyta</taxon>
        <taxon>Embryophyta</taxon>
        <taxon>Tracheophyta</taxon>
        <taxon>Spermatophyta</taxon>
        <taxon>Magnoliopsida</taxon>
        <taxon>eudicotyledons</taxon>
        <taxon>Gunneridae</taxon>
        <taxon>Pentapetalae</taxon>
        <taxon>rosids</taxon>
        <taxon>fabids</taxon>
        <taxon>Malpighiales</taxon>
        <taxon>Linaceae</taxon>
        <taxon>Linum</taxon>
    </lineage>
</organism>
<dbReference type="AlphaFoldDB" id="A0AAV2D2L3"/>
<dbReference type="EMBL" id="OZ034814">
    <property type="protein sequence ID" value="CAL1363496.1"/>
    <property type="molecule type" value="Genomic_DNA"/>
</dbReference>
<evidence type="ECO:0000256" key="2">
    <source>
        <dbReference type="ARBA" id="ARBA00022840"/>
    </source>
</evidence>
<evidence type="ECO:0000313" key="5">
    <source>
        <dbReference type="Proteomes" id="UP001497516"/>
    </source>
</evidence>
<dbReference type="GO" id="GO:0140662">
    <property type="term" value="F:ATP-dependent protein folding chaperone"/>
    <property type="evidence" value="ECO:0007669"/>
    <property type="project" value="InterPro"/>
</dbReference>
<feature type="region of interest" description="Disordered" evidence="3">
    <location>
        <begin position="1"/>
        <end position="27"/>
    </location>
</feature>
<dbReference type="Gene3D" id="2.60.34.10">
    <property type="entry name" value="Substrate Binding Domain Of DNAk, Chain A, domain 1"/>
    <property type="match status" value="1"/>
</dbReference>
<protein>
    <recommendedName>
        <fullName evidence="6">Heat shock protein 70</fullName>
    </recommendedName>
</protein>
<proteinExistence type="predicted"/>
<evidence type="ECO:0000256" key="3">
    <source>
        <dbReference type="SAM" id="MobiDB-lite"/>
    </source>
</evidence>
<keyword evidence="2" id="KW-0067">ATP-binding</keyword>
<dbReference type="Pfam" id="PF00012">
    <property type="entry name" value="HSP70"/>
    <property type="match status" value="1"/>
</dbReference>
<gene>
    <name evidence="4" type="ORF">LTRI10_LOCUS9949</name>
</gene>
<keyword evidence="5" id="KW-1185">Reference proteome</keyword>
<accession>A0AAV2D2L3</accession>
<name>A0AAV2D2L3_9ROSI</name>
<evidence type="ECO:0000313" key="4">
    <source>
        <dbReference type="EMBL" id="CAL1363496.1"/>
    </source>
</evidence>
<reference evidence="4 5" key="1">
    <citation type="submission" date="2024-04" db="EMBL/GenBank/DDBJ databases">
        <authorList>
            <person name="Fracassetti M."/>
        </authorList>
    </citation>
    <scope>NUCLEOTIDE SEQUENCE [LARGE SCALE GENOMIC DNA]</scope>
</reference>
<evidence type="ECO:0000256" key="1">
    <source>
        <dbReference type="ARBA" id="ARBA00022741"/>
    </source>
</evidence>
<dbReference type="SUPFAM" id="SSF100920">
    <property type="entry name" value="Heat shock protein 70kD (HSP70), peptide-binding domain"/>
    <property type="match status" value="1"/>
</dbReference>